<comment type="caution">
    <text evidence="2">The sequence shown here is derived from an EMBL/GenBank/DDBJ whole genome shotgun (WGS) entry which is preliminary data.</text>
</comment>
<dbReference type="RefSeq" id="WP_009284238.1">
    <property type="nucleotide sequence ID" value="NZ_CAIT01000009.1"/>
</dbReference>
<dbReference type="Gene3D" id="3.40.50.2000">
    <property type="entry name" value="Glycogen Phosphorylase B"/>
    <property type="match status" value="2"/>
</dbReference>
<keyword evidence="3" id="KW-1185">Reference proteome</keyword>
<dbReference type="eggNOG" id="COG0438">
    <property type="taxonomic scope" value="Bacteria"/>
</dbReference>
<accession>I2GP44</accession>
<dbReference type="InterPro" id="IPR001296">
    <property type="entry name" value="Glyco_trans_1"/>
</dbReference>
<dbReference type="OrthoDB" id="9794513at2"/>
<evidence type="ECO:0000259" key="1">
    <source>
        <dbReference type="Pfam" id="PF00534"/>
    </source>
</evidence>
<sequence length="320" mass="36640">MRKLNILIWHIHGAYLTALAQAEHNWYLPRKADQSEGYIGRGVGSSMPDYVREVPADQIKNLDLDLIIFQTPRNYQEDQYEILSAEQRQLPRIYLQHNSPEPHPTDSRHWAADDPNTLLVHVTHYNRLMWDNGTTPTAVIEHSVAIDPSLRYNGSRPEGIFVVNEMKRRGRMAGYDLYESLRQDLPLTTVGMGSAEIGGIGEIHYTLLHRRVAEYRFLYSLMRYSSLPLAIIEALTIGMPVVALATTELPTVIENGVHGFISCNPDELREHMQFLLDNPVEARRMGNNARKLAQERFSIERFVQDWNRVFAEVVGRPVPA</sequence>
<organism evidence="2 3">
    <name type="scientific">Fibrisoma limi BUZ 3</name>
    <dbReference type="NCBI Taxonomy" id="1185876"/>
    <lineage>
        <taxon>Bacteria</taxon>
        <taxon>Pseudomonadati</taxon>
        <taxon>Bacteroidota</taxon>
        <taxon>Cytophagia</taxon>
        <taxon>Cytophagales</taxon>
        <taxon>Spirosomataceae</taxon>
        <taxon>Fibrisoma</taxon>
    </lineage>
</organism>
<protein>
    <submittedName>
        <fullName evidence="2">Glycosyl transferase group 1</fullName>
    </submittedName>
</protein>
<dbReference type="EMBL" id="CAIT01000009">
    <property type="protein sequence ID" value="CCH55672.1"/>
    <property type="molecule type" value="Genomic_DNA"/>
</dbReference>
<dbReference type="SUPFAM" id="SSF53756">
    <property type="entry name" value="UDP-Glycosyltransferase/glycogen phosphorylase"/>
    <property type="match status" value="1"/>
</dbReference>
<evidence type="ECO:0000313" key="3">
    <source>
        <dbReference type="Proteomes" id="UP000009309"/>
    </source>
</evidence>
<proteinExistence type="predicted"/>
<keyword evidence="2" id="KW-0808">Transferase</keyword>
<feature type="domain" description="Glycosyl transferase family 1" evidence="1">
    <location>
        <begin position="222"/>
        <end position="291"/>
    </location>
</feature>
<gene>
    <name evidence="2" type="ORF">BN8_04950</name>
</gene>
<dbReference type="Pfam" id="PF00534">
    <property type="entry name" value="Glycos_transf_1"/>
    <property type="match status" value="1"/>
</dbReference>
<dbReference type="AlphaFoldDB" id="I2GP44"/>
<dbReference type="Proteomes" id="UP000009309">
    <property type="component" value="Unassembled WGS sequence"/>
</dbReference>
<dbReference type="STRING" id="1185876.BN8_04950"/>
<reference evidence="2 3" key="1">
    <citation type="journal article" date="2012" name="J. Bacteriol.">
        <title>Genome Sequence of the Filamentous Bacterium Fibrisoma limi BUZ 3T.</title>
        <authorList>
            <person name="Filippini M."/>
            <person name="Qi W."/>
            <person name="Jaenicke S."/>
            <person name="Goesmann A."/>
            <person name="Smits T.H."/>
            <person name="Bagheri H.C."/>
        </authorList>
    </citation>
    <scope>NUCLEOTIDE SEQUENCE [LARGE SCALE GENOMIC DNA]</scope>
    <source>
        <strain evidence="3">BUZ 3T</strain>
    </source>
</reference>
<dbReference type="PANTHER" id="PTHR12526">
    <property type="entry name" value="GLYCOSYLTRANSFERASE"/>
    <property type="match status" value="1"/>
</dbReference>
<evidence type="ECO:0000313" key="2">
    <source>
        <dbReference type="EMBL" id="CCH55672.1"/>
    </source>
</evidence>
<dbReference type="GO" id="GO:0016757">
    <property type="term" value="F:glycosyltransferase activity"/>
    <property type="evidence" value="ECO:0007669"/>
    <property type="project" value="InterPro"/>
</dbReference>
<name>I2GP44_9BACT</name>